<dbReference type="Proteomes" id="UP001153069">
    <property type="component" value="Unassembled WGS sequence"/>
</dbReference>
<dbReference type="InterPro" id="IPR043132">
    <property type="entry name" value="BCAT-like_C"/>
</dbReference>
<name>A0A9N8DAW5_9STRA</name>
<dbReference type="GO" id="GO:0008483">
    <property type="term" value="F:transaminase activity"/>
    <property type="evidence" value="ECO:0007669"/>
    <property type="project" value="UniProtKB-KW"/>
</dbReference>
<dbReference type="EMBL" id="CAICTM010000068">
    <property type="protein sequence ID" value="CAB9499817.1"/>
    <property type="molecule type" value="Genomic_DNA"/>
</dbReference>
<organism evidence="1 2">
    <name type="scientific">Seminavis robusta</name>
    <dbReference type="NCBI Taxonomy" id="568900"/>
    <lineage>
        <taxon>Eukaryota</taxon>
        <taxon>Sar</taxon>
        <taxon>Stramenopiles</taxon>
        <taxon>Ochrophyta</taxon>
        <taxon>Bacillariophyta</taxon>
        <taxon>Bacillariophyceae</taxon>
        <taxon>Bacillariophycidae</taxon>
        <taxon>Naviculales</taxon>
        <taxon>Naviculaceae</taxon>
        <taxon>Seminavis</taxon>
    </lineage>
</organism>
<proteinExistence type="predicted"/>
<dbReference type="PANTHER" id="PTHR47703">
    <property type="entry name" value="D-AMINOACID AMINOTRANSFERASE-LIKE PLP-DEPENDENT ENZYMES SUPERFAMILY PROTEIN"/>
    <property type="match status" value="1"/>
</dbReference>
<reference evidence="1" key="1">
    <citation type="submission" date="2020-06" db="EMBL/GenBank/DDBJ databases">
        <authorList>
            <consortium name="Plant Systems Biology data submission"/>
        </authorList>
    </citation>
    <scope>NUCLEOTIDE SEQUENCE</scope>
    <source>
        <strain evidence="1">D6</strain>
    </source>
</reference>
<keyword evidence="2" id="KW-1185">Reference proteome</keyword>
<gene>
    <name evidence="1" type="ORF">SEMRO_69_G038640.1</name>
</gene>
<keyword evidence="1" id="KW-0032">Aminotransferase</keyword>
<evidence type="ECO:0000313" key="1">
    <source>
        <dbReference type="EMBL" id="CAB9499817.1"/>
    </source>
</evidence>
<comment type="caution">
    <text evidence="1">The sequence shown here is derived from an EMBL/GenBank/DDBJ whole genome shotgun (WGS) entry which is preliminary data.</text>
</comment>
<accession>A0A9N8DAW5</accession>
<dbReference type="SUPFAM" id="SSF56752">
    <property type="entry name" value="D-aminoacid aminotransferase-like PLP-dependent enzymes"/>
    <property type="match status" value="1"/>
</dbReference>
<dbReference type="Gene3D" id="3.20.10.10">
    <property type="entry name" value="D-amino Acid Aminotransferase, subunit A, domain 2"/>
    <property type="match status" value="1"/>
</dbReference>
<sequence length="448" mass="50586">MSQELVREKDVSTDTANSNAWCCTALWDSTTQKPILQPIITTSTTSTSTTGYHDDMDDDIRRRRDTLVVNGLDLTTAPDWMEWIASCEDRDSDEGGAGAYDTMRCDLIVFHKGEEATNGDRRHSCWGEDFHLDRLQQSYLSLLESPQRDQKVPTDQTLQMAREESKLLLQALIREAKNSCACMGLSAASLQQQQQHDNNPHQTWIQILKLTLLWSIPKTTRQQQQESSIVVRGHACSNGKLDSVFQPVQPIVVTGAILKQQNHDVDKDLLPTRFQNPQSKVASWCKQRKKMDNPETYKPPGVSEVLMLKQNNDDSLELLEGLSSNVFVVYKDGTLRTAHKGVLFGYVRHLVLQFADKCNLQVDTTSATLQDAVDGKWSEVFITSSSRLIYPISRILLLKKVDDGSGGFEEFWRDPRLTATNDEGALSPPLPKWQELLEEILRSAGYEK</sequence>
<dbReference type="OrthoDB" id="59470at2759"/>
<protein>
    <submittedName>
        <fullName evidence="1">Aminotransferase class IV</fullName>
    </submittedName>
</protein>
<evidence type="ECO:0000313" key="2">
    <source>
        <dbReference type="Proteomes" id="UP001153069"/>
    </source>
</evidence>
<dbReference type="Pfam" id="PF01063">
    <property type="entry name" value="Aminotran_4"/>
    <property type="match status" value="1"/>
</dbReference>
<dbReference type="InterPro" id="IPR001544">
    <property type="entry name" value="Aminotrans_IV"/>
</dbReference>
<keyword evidence="1" id="KW-0808">Transferase</keyword>
<dbReference type="PANTHER" id="PTHR47703:SF2">
    <property type="entry name" value="D-AMINOACID AMINOTRANSFERASE-LIKE PLP-DEPENDENT ENZYMES SUPERFAMILY PROTEIN"/>
    <property type="match status" value="1"/>
</dbReference>
<dbReference type="InterPro" id="IPR036038">
    <property type="entry name" value="Aminotransferase-like"/>
</dbReference>
<dbReference type="AlphaFoldDB" id="A0A9N8DAW5"/>